<dbReference type="AlphaFoldDB" id="F0WWV3"/>
<name>F0WWV3_9STRA</name>
<dbReference type="EMBL" id="FR824379">
    <property type="protein sequence ID" value="CCA25938.1"/>
    <property type="molecule type" value="Genomic_DNA"/>
</dbReference>
<reference evidence="1" key="1">
    <citation type="journal article" date="2011" name="PLoS Biol.">
        <title>Gene gain and loss during evolution of obligate parasitism in the white rust pathogen of Arabidopsis thaliana.</title>
        <authorList>
            <person name="Kemen E."/>
            <person name="Gardiner A."/>
            <person name="Schultz-Larsen T."/>
            <person name="Kemen A.C."/>
            <person name="Balmuth A.L."/>
            <person name="Robert-Seilaniantz A."/>
            <person name="Bailey K."/>
            <person name="Holub E."/>
            <person name="Studholme D.J."/>
            <person name="Maclean D."/>
            <person name="Jones J.D."/>
        </authorList>
    </citation>
    <scope>NUCLEOTIDE SEQUENCE</scope>
</reference>
<sequence>MVKLVAIHARKELNENSALILGDLTIQKSQLRKSTVQLPSINIMQGFLSIEA</sequence>
<proteinExistence type="predicted"/>
<protein>
    <submittedName>
        <fullName evidence="1">AlNc14C334G10714 protein</fullName>
    </submittedName>
</protein>
<dbReference type="HOGENOM" id="CLU_3091284_0_0_1"/>
<organism evidence="1">
    <name type="scientific">Albugo laibachii Nc14</name>
    <dbReference type="NCBI Taxonomy" id="890382"/>
    <lineage>
        <taxon>Eukaryota</taxon>
        <taxon>Sar</taxon>
        <taxon>Stramenopiles</taxon>
        <taxon>Oomycota</taxon>
        <taxon>Peronosporomycetes</taxon>
        <taxon>Albuginales</taxon>
        <taxon>Albuginaceae</taxon>
        <taxon>Albugo</taxon>
    </lineage>
</organism>
<evidence type="ECO:0000313" key="1">
    <source>
        <dbReference type="EMBL" id="CCA25938.1"/>
    </source>
</evidence>
<reference evidence="1" key="2">
    <citation type="submission" date="2011-02" db="EMBL/GenBank/DDBJ databases">
        <authorList>
            <person name="MacLean D."/>
        </authorList>
    </citation>
    <scope>NUCLEOTIDE SEQUENCE</scope>
</reference>
<accession>F0WWV3</accession>
<gene>
    <name evidence="1" type="primary">AlNc14C334G10714</name>
    <name evidence="1" type="ORF">ALNC14_120820</name>
</gene>